<dbReference type="HAMAP" id="MF_00337">
    <property type="entry name" value="Exonuc_7_S"/>
    <property type="match status" value="1"/>
</dbReference>
<dbReference type="PANTHER" id="PTHR34137">
    <property type="entry name" value="EXODEOXYRIBONUCLEASE 7 SMALL SUBUNIT"/>
    <property type="match status" value="1"/>
</dbReference>
<accession>A0ABX0SK92</accession>
<evidence type="ECO:0000256" key="2">
    <source>
        <dbReference type="ARBA" id="ARBA00022490"/>
    </source>
</evidence>
<name>A0ABX0SK92_9ACTN</name>
<keyword evidence="3 6" id="KW-0540">Nuclease</keyword>
<comment type="function">
    <text evidence="6">Bidirectionally degrades single-stranded DNA into large acid-insoluble oligonucleotides, which are then degraded further into small acid-soluble oligonucleotides.</text>
</comment>
<keyword evidence="8" id="KW-1185">Reference proteome</keyword>
<evidence type="ECO:0000256" key="1">
    <source>
        <dbReference type="ARBA" id="ARBA00009998"/>
    </source>
</evidence>
<protein>
    <recommendedName>
        <fullName evidence="6">Exodeoxyribonuclease 7 small subunit</fullName>
        <ecNumber evidence="6">3.1.11.6</ecNumber>
    </recommendedName>
    <alternativeName>
        <fullName evidence="6">Exodeoxyribonuclease VII small subunit</fullName>
        <shortName evidence="6">Exonuclease VII small subunit</shortName>
    </alternativeName>
</protein>
<evidence type="ECO:0000256" key="5">
    <source>
        <dbReference type="ARBA" id="ARBA00022839"/>
    </source>
</evidence>
<dbReference type="SUPFAM" id="SSF116842">
    <property type="entry name" value="XseB-like"/>
    <property type="match status" value="1"/>
</dbReference>
<sequence>MSDAKPELTYEEARRQLAEVVQQLESGGVPLAESMQLWERGEKLAQICQRWLDGAKEKIQAARQASQPDAS</sequence>
<dbReference type="Gene3D" id="1.10.287.1040">
    <property type="entry name" value="Exonuclease VII, small subunit"/>
    <property type="match status" value="1"/>
</dbReference>
<organism evidence="7 8">
    <name type="scientific">Brooklawnia cerclae</name>
    <dbReference type="NCBI Taxonomy" id="349934"/>
    <lineage>
        <taxon>Bacteria</taxon>
        <taxon>Bacillati</taxon>
        <taxon>Actinomycetota</taxon>
        <taxon>Actinomycetes</taxon>
        <taxon>Propionibacteriales</taxon>
        <taxon>Propionibacteriaceae</taxon>
        <taxon>Brooklawnia</taxon>
    </lineage>
</organism>
<dbReference type="Pfam" id="PF02609">
    <property type="entry name" value="Exonuc_VII_S"/>
    <property type="match status" value="1"/>
</dbReference>
<comment type="similarity">
    <text evidence="1 6">Belongs to the XseB family.</text>
</comment>
<evidence type="ECO:0000256" key="4">
    <source>
        <dbReference type="ARBA" id="ARBA00022801"/>
    </source>
</evidence>
<evidence type="ECO:0000256" key="3">
    <source>
        <dbReference type="ARBA" id="ARBA00022722"/>
    </source>
</evidence>
<keyword evidence="2 6" id="KW-0963">Cytoplasm</keyword>
<dbReference type="PIRSF" id="PIRSF006488">
    <property type="entry name" value="Exonuc_VII_S"/>
    <property type="match status" value="1"/>
</dbReference>
<reference evidence="7 8" key="1">
    <citation type="submission" date="2020-02" db="EMBL/GenBank/DDBJ databases">
        <title>Sequencing the genomes of 1000 actinobacteria strains.</title>
        <authorList>
            <person name="Klenk H.-P."/>
        </authorList>
    </citation>
    <scope>NUCLEOTIDE SEQUENCE [LARGE SCALE GENOMIC DNA]</scope>
    <source>
        <strain evidence="7 8">DSM 19609</strain>
    </source>
</reference>
<dbReference type="EMBL" id="JAAMOZ010000001">
    <property type="protein sequence ID" value="NIH57743.1"/>
    <property type="molecule type" value="Genomic_DNA"/>
</dbReference>
<dbReference type="NCBIfam" id="NF002139">
    <property type="entry name" value="PRK00977.1-3"/>
    <property type="match status" value="1"/>
</dbReference>
<gene>
    <name evidence="6" type="primary">xseB</name>
    <name evidence="7" type="ORF">FB473_002388</name>
</gene>
<dbReference type="PANTHER" id="PTHR34137:SF1">
    <property type="entry name" value="EXODEOXYRIBONUCLEASE 7 SMALL SUBUNIT"/>
    <property type="match status" value="1"/>
</dbReference>
<dbReference type="InterPro" id="IPR037004">
    <property type="entry name" value="Exonuc_VII_ssu_sf"/>
</dbReference>
<evidence type="ECO:0000313" key="7">
    <source>
        <dbReference type="EMBL" id="NIH57743.1"/>
    </source>
</evidence>
<dbReference type="NCBIfam" id="TIGR01280">
    <property type="entry name" value="xseB"/>
    <property type="match status" value="1"/>
</dbReference>
<proteinExistence type="inferred from homology"/>
<keyword evidence="5 6" id="KW-0269">Exonuclease</keyword>
<comment type="catalytic activity">
    <reaction evidence="6">
        <text>Exonucleolytic cleavage in either 5'- to 3'- or 3'- to 5'-direction to yield nucleoside 5'-phosphates.</text>
        <dbReference type="EC" id="3.1.11.6"/>
    </reaction>
</comment>
<comment type="subcellular location">
    <subcellularLocation>
        <location evidence="6">Cytoplasm</location>
    </subcellularLocation>
</comment>
<evidence type="ECO:0000256" key="6">
    <source>
        <dbReference type="HAMAP-Rule" id="MF_00337"/>
    </source>
</evidence>
<dbReference type="InterPro" id="IPR003761">
    <property type="entry name" value="Exonuc_VII_S"/>
</dbReference>
<keyword evidence="4 6" id="KW-0378">Hydrolase</keyword>
<evidence type="ECO:0000313" key="8">
    <source>
        <dbReference type="Proteomes" id="UP000749311"/>
    </source>
</evidence>
<dbReference type="Proteomes" id="UP000749311">
    <property type="component" value="Unassembled WGS sequence"/>
</dbReference>
<dbReference type="RefSeq" id="WP_167167952.1">
    <property type="nucleotide sequence ID" value="NZ_BAAAOO010000007.1"/>
</dbReference>
<comment type="caution">
    <text evidence="7">The sequence shown here is derived from an EMBL/GenBank/DDBJ whole genome shotgun (WGS) entry which is preliminary data.</text>
</comment>
<dbReference type="EC" id="3.1.11.6" evidence="6"/>
<dbReference type="GO" id="GO:0008855">
    <property type="term" value="F:exodeoxyribonuclease VII activity"/>
    <property type="evidence" value="ECO:0007669"/>
    <property type="project" value="UniProtKB-EC"/>
</dbReference>
<comment type="subunit">
    <text evidence="6">Heterooligomer composed of large and small subunits.</text>
</comment>